<protein>
    <submittedName>
        <fullName evidence="5">Site-specific integrase</fullName>
    </submittedName>
</protein>
<dbReference type="InterPro" id="IPR011010">
    <property type="entry name" value="DNA_brk_join_enz"/>
</dbReference>
<dbReference type="GO" id="GO:0006310">
    <property type="term" value="P:DNA recombination"/>
    <property type="evidence" value="ECO:0007669"/>
    <property type="project" value="UniProtKB-KW"/>
</dbReference>
<gene>
    <name evidence="5" type="ORF">H8744_18025</name>
</gene>
<dbReference type="SUPFAM" id="SSF56349">
    <property type="entry name" value="DNA breaking-rejoining enzymes"/>
    <property type="match status" value="1"/>
</dbReference>
<proteinExistence type="inferred from homology"/>
<dbReference type="Proteomes" id="UP000651085">
    <property type="component" value="Unassembled WGS sequence"/>
</dbReference>
<keyword evidence="2" id="KW-0238">DNA-binding</keyword>
<dbReference type="InterPro" id="IPR050090">
    <property type="entry name" value="Tyrosine_recombinase_XerCD"/>
</dbReference>
<dbReference type="AlphaFoldDB" id="A0A926IRP0"/>
<dbReference type="Pfam" id="PF13102">
    <property type="entry name" value="Phage_int_SAM_5"/>
    <property type="match status" value="1"/>
</dbReference>
<dbReference type="InterPro" id="IPR013762">
    <property type="entry name" value="Integrase-like_cat_sf"/>
</dbReference>
<dbReference type="InterPro" id="IPR002104">
    <property type="entry name" value="Integrase_catalytic"/>
</dbReference>
<dbReference type="Gene3D" id="1.10.443.10">
    <property type="entry name" value="Intergrase catalytic core"/>
    <property type="match status" value="1"/>
</dbReference>
<keyword evidence="3" id="KW-0233">DNA recombination</keyword>
<reference evidence="5" key="1">
    <citation type="submission" date="2020-08" db="EMBL/GenBank/DDBJ databases">
        <title>Genome public.</title>
        <authorList>
            <person name="Liu C."/>
            <person name="Sun Q."/>
        </authorList>
    </citation>
    <scope>NUCLEOTIDE SEQUENCE</scope>
    <source>
        <strain evidence="5">N12</strain>
    </source>
</reference>
<dbReference type="PROSITE" id="PS51898">
    <property type="entry name" value="TYR_RECOMBINASE"/>
    <property type="match status" value="1"/>
</dbReference>
<comment type="similarity">
    <text evidence="1">Belongs to the 'phage' integrase family.</text>
</comment>
<dbReference type="PANTHER" id="PTHR30349">
    <property type="entry name" value="PHAGE INTEGRASE-RELATED"/>
    <property type="match status" value="1"/>
</dbReference>
<accession>A0A926IRP0</accession>
<feature type="domain" description="Tyr recombinase" evidence="4">
    <location>
        <begin position="210"/>
        <end position="393"/>
    </location>
</feature>
<evidence type="ECO:0000256" key="3">
    <source>
        <dbReference type="ARBA" id="ARBA00023172"/>
    </source>
</evidence>
<dbReference type="RefSeq" id="WP_262436183.1">
    <property type="nucleotide sequence ID" value="NZ_JACRTF010000001.1"/>
</dbReference>
<dbReference type="EMBL" id="JACRTF010000001">
    <property type="protein sequence ID" value="MBC8595111.1"/>
    <property type="molecule type" value="Genomic_DNA"/>
</dbReference>
<evidence type="ECO:0000259" key="4">
    <source>
        <dbReference type="PROSITE" id="PS51898"/>
    </source>
</evidence>
<evidence type="ECO:0000256" key="1">
    <source>
        <dbReference type="ARBA" id="ARBA00008857"/>
    </source>
</evidence>
<evidence type="ECO:0000313" key="6">
    <source>
        <dbReference type="Proteomes" id="UP000651085"/>
    </source>
</evidence>
<dbReference type="PANTHER" id="PTHR30349:SF64">
    <property type="entry name" value="PROPHAGE INTEGRASE INTD-RELATED"/>
    <property type="match status" value="1"/>
</dbReference>
<evidence type="ECO:0000313" key="5">
    <source>
        <dbReference type="EMBL" id="MBC8595111.1"/>
    </source>
</evidence>
<evidence type="ECO:0000256" key="2">
    <source>
        <dbReference type="ARBA" id="ARBA00023125"/>
    </source>
</evidence>
<comment type="caution">
    <text evidence="5">The sequence shown here is derived from an EMBL/GenBank/DDBJ whole genome shotgun (WGS) entry which is preliminary data.</text>
</comment>
<keyword evidence="6" id="KW-1185">Reference proteome</keyword>
<dbReference type="CDD" id="cd01185">
    <property type="entry name" value="INTN1_C_like"/>
    <property type="match status" value="1"/>
</dbReference>
<name>A0A926IRP0_9BACT</name>
<organism evidence="5 6">
    <name type="scientific">Jilunia laotingensis</name>
    <dbReference type="NCBI Taxonomy" id="2763675"/>
    <lineage>
        <taxon>Bacteria</taxon>
        <taxon>Pseudomonadati</taxon>
        <taxon>Bacteroidota</taxon>
        <taxon>Bacteroidia</taxon>
        <taxon>Bacteroidales</taxon>
        <taxon>Bacteroidaceae</taxon>
        <taxon>Jilunia</taxon>
    </lineage>
</organism>
<dbReference type="InterPro" id="IPR010998">
    <property type="entry name" value="Integrase_recombinase_N"/>
</dbReference>
<dbReference type="Gene3D" id="1.10.150.130">
    <property type="match status" value="1"/>
</dbReference>
<dbReference type="GO" id="GO:0003677">
    <property type="term" value="F:DNA binding"/>
    <property type="evidence" value="ECO:0007669"/>
    <property type="project" value="UniProtKB-KW"/>
</dbReference>
<sequence length="399" mass="46493">MTSIKVKFRPSVVAGKEGTIYYQIVYKRVIRQIRTNYRIFRKEWDENKSCVIIANNSREAFLCDIGERITRDVRRLNVITGRLESDETDFTADDIVKKYHEAADDQSFFRFMEEVIARLEQLGKTRTSETYTSAMGSFMRFREGRDVFLDEIDSELMMEYEACLKRQGVSLNTISFYNRILRATYNRAVEKRLTGQRYPFKGVYTGMEKTVKRAIPIEAVRKIKKLDLPSKSVLDFARDMFLFSFYTRGMSFVDMAYLKKSDLKNGLLSYRRKKTGQQLQMKWEACMQEIVKRHPNVTTEYLLPVITDPAVPERRQYENALHLVNRKLKEVAERAGLAVPLTMYVSRHSWASIARRMNIPLSIISEGMGHDSETTTQIYLASLDTSVIDRANELILKDL</sequence>
<dbReference type="Pfam" id="PF00589">
    <property type="entry name" value="Phage_integrase"/>
    <property type="match status" value="1"/>
</dbReference>
<dbReference type="InterPro" id="IPR025269">
    <property type="entry name" value="SAM-like_dom"/>
</dbReference>
<dbReference type="GO" id="GO:0015074">
    <property type="term" value="P:DNA integration"/>
    <property type="evidence" value="ECO:0007669"/>
    <property type="project" value="InterPro"/>
</dbReference>